<accession>A0A803QE75</accession>
<dbReference type="EMBL" id="UZAU01000768">
    <property type="status" value="NOT_ANNOTATED_CDS"/>
    <property type="molecule type" value="Genomic_DNA"/>
</dbReference>
<feature type="region of interest" description="Disordered" evidence="1">
    <location>
        <begin position="347"/>
        <end position="374"/>
    </location>
</feature>
<dbReference type="EnsemblPlants" id="evm.model.09.1364">
    <property type="protein sequence ID" value="cds.evm.model.09.1364"/>
    <property type="gene ID" value="evm.TU.09.1364"/>
</dbReference>
<dbReference type="GO" id="GO:0045292">
    <property type="term" value="P:mRNA cis splicing, via spliceosome"/>
    <property type="evidence" value="ECO:0007669"/>
    <property type="project" value="InterPro"/>
</dbReference>
<dbReference type="InterPro" id="IPR026960">
    <property type="entry name" value="RVT-Znf"/>
</dbReference>
<evidence type="ECO:0000313" key="3">
    <source>
        <dbReference type="EnsemblPlants" id="cds.evm.model.09.1364"/>
    </source>
</evidence>
<organism evidence="3 4">
    <name type="scientific">Cannabis sativa</name>
    <name type="common">Hemp</name>
    <name type="synonym">Marijuana</name>
    <dbReference type="NCBI Taxonomy" id="3483"/>
    <lineage>
        <taxon>Eukaryota</taxon>
        <taxon>Viridiplantae</taxon>
        <taxon>Streptophyta</taxon>
        <taxon>Embryophyta</taxon>
        <taxon>Tracheophyta</taxon>
        <taxon>Spermatophyta</taxon>
        <taxon>Magnoliopsida</taxon>
        <taxon>eudicotyledons</taxon>
        <taxon>Gunneridae</taxon>
        <taxon>Pentapetalae</taxon>
        <taxon>rosids</taxon>
        <taxon>fabids</taxon>
        <taxon>Rosales</taxon>
        <taxon>Cannabaceae</taxon>
        <taxon>Cannabis</taxon>
    </lineage>
</organism>
<dbReference type="InterPro" id="IPR012677">
    <property type="entry name" value="Nucleotide-bd_a/b_plait_sf"/>
</dbReference>
<evidence type="ECO:0000313" key="4">
    <source>
        <dbReference type="Proteomes" id="UP000596661"/>
    </source>
</evidence>
<dbReference type="InterPro" id="IPR002156">
    <property type="entry name" value="RNaseH_domain"/>
</dbReference>
<dbReference type="Pfam" id="PF13456">
    <property type="entry name" value="RVT_3"/>
    <property type="match status" value="1"/>
</dbReference>
<dbReference type="GO" id="GO:0071011">
    <property type="term" value="C:precatalytic spliceosome"/>
    <property type="evidence" value="ECO:0007669"/>
    <property type="project" value="TreeGrafter"/>
</dbReference>
<dbReference type="InterPro" id="IPR036397">
    <property type="entry name" value="RNaseH_sf"/>
</dbReference>
<dbReference type="Gene3D" id="3.30.70.330">
    <property type="match status" value="1"/>
</dbReference>
<dbReference type="GO" id="GO:0004523">
    <property type="term" value="F:RNA-DNA hybrid ribonuclease activity"/>
    <property type="evidence" value="ECO:0007669"/>
    <property type="project" value="InterPro"/>
</dbReference>
<dbReference type="Gene3D" id="3.30.420.10">
    <property type="entry name" value="Ribonuclease H-like superfamily/Ribonuclease H"/>
    <property type="match status" value="1"/>
</dbReference>
<dbReference type="Proteomes" id="UP000596661">
    <property type="component" value="Chromosome 9"/>
</dbReference>
<keyword evidence="4" id="KW-1185">Reference proteome</keyword>
<name>A0A803QE75_CANSA</name>
<dbReference type="Pfam" id="PF01585">
    <property type="entry name" value="G-patch"/>
    <property type="match status" value="1"/>
</dbReference>
<feature type="compositionally biased region" description="Low complexity" evidence="1">
    <location>
        <begin position="147"/>
        <end position="177"/>
    </location>
</feature>
<dbReference type="SUPFAM" id="SSF53098">
    <property type="entry name" value="Ribonuclease H-like"/>
    <property type="match status" value="1"/>
</dbReference>
<dbReference type="PANTHER" id="PTHR13288">
    <property type="entry name" value="SPLICING FACTOR 45 SPF45"/>
    <property type="match status" value="1"/>
</dbReference>
<dbReference type="GO" id="GO:0003676">
    <property type="term" value="F:nucleic acid binding"/>
    <property type="evidence" value="ECO:0007669"/>
    <property type="project" value="InterPro"/>
</dbReference>
<dbReference type="InterPro" id="IPR000467">
    <property type="entry name" value="G_patch_dom"/>
</dbReference>
<dbReference type="SMART" id="SM00443">
    <property type="entry name" value="G_patch"/>
    <property type="match status" value="1"/>
</dbReference>
<dbReference type="InterPro" id="IPR040052">
    <property type="entry name" value="RBM17"/>
</dbReference>
<dbReference type="Gramene" id="evm.model.09.1364">
    <property type="protein sequence ID" value="cds.evm.model.09.1364"/>
    <property type="gene ID" value="evm.TU.09.1364"/>
</dbReference>
<proteinExistence type="predicted"/>
<dbReference type="PANTHER" id="PTHR13288:SF8">
    <property type="entry name" value="SPLICING FACTOR 45"/>
    <property type="match status" value="1"/>
</dbReference>
<dbReference type="PROSITE" id="PS50174">
    <property type="entry name" value="G_PATCH"/>
    <property type="match status" value="1"/>
</dbReference>
<feature type="compositionally biased region" description="Polar residues" evidence="1">
    <location>
        <begin position="178"/>
        <end position="187"/>
    </location>
</feature>
<dbReference type="SUPFAM" id="SSF54928">
    <property type="entry name" value="RNA-binding domain, RBD"/>
    <property type="match status" value="1"/>
</dbReference>
<dbReference type="Pfam" id="PF13966">
    <property type="entry name" value="zf-RVT"/>
    <property type="match status" value="1"/>
</dbReference>
<dbReference type="InterPro" id="IPR012337">
    <property type="entry name" value="RNaseH-like_sf"/>
</dbReference>
<feature type="region of interest" description="Disordered" evidence="1">
    <location>
        <begin position="147"/>
        <end position="190"/>
    </location>
</feature>
<feature type="domain" description="G-patch" evidence="2">
    <location>
        <begin position="477"/>
        <end position="523"/>
    </location>
</feature>
<dbReference type="InterPro" id="IPR044730">
    <property type="entry name" value="RNase_H-like_dom_plant"/>
</dbReference>
<protein>
    <recommendedName>
        <fullName evidence="2">G-patch domain-containing protein</fullName>
    </recommendedName>
</protein>
<reference evidence="3" key="2">
    <citation type="submission" date="2021-03" db="UniProtKB">
        <authorList>
            <consortium name="EnsemblPlants"/>
        </authorList>
    </citation>
    <scope>IDENTIFICATION</scope>
</reference>
<evidence type="ECO:0000259" key="2">
    <source>
        <dbReference type="PROSITE" id="PS50174"/>
    </source>
</evidence>
<sequence length="612" mass="66416">MVEILLVPTHTANVKIFAWRVLHDALPVATSLVRRKIITDSTCSICRQSWESTRHALFSCKYAKAVWRSQNFSFNWHACTSMRSGDYLLHLSTTYTKFEMEQIFCTMWAIWTERNKVVHGSTARSAQNLATFASVWLQNYRAAQQHHASTASTSAAPHQQPQATTTSTSAPAASHQQRAQTQSQSWSPPTPGGFKLNVDVAVNPSMNTTGVGAVIRDSNGHVVAAMSMPIVGNFKFHEMEGKALFHSLNWAIQQQLPVTQVETDALMVTNALTAPFNPNSSFSDLIVDVISLLFFFPNVRSANEAAYGLAKFALGVDETCSWLEVIPSPIDFDCLIITSGLYGDLPPPSSADEEKSTNSSVWSSSTKMAPPTLRKPSSIFAPPQTILKPQIKNKPLTSVQPKPITSPAVAVAPLPSIIPEVVAQPALVGVTSTVIEERAAMSSAVPVPRSPSPPNNVDGFAIGKSETSGLGLGAGGHMTAAQRMMAKMGWKEGQGLGKQEQGITTPLMAKKTDRRAGVIVNASEQKSEKKVKSASLNGPPTRVLMLRNMVGPGEVDDELEDEFERSEETTKALIDLDGRYFGGRTVRASFSDEERFGKNELAPMPGEIPGFF</sequence>
<evidence type="ECO:0000256" key="1">
    <source>
        <dbReference type="SAM" id="MobiDB-lite"/>
    </source>
</evidence>
<dbReference type="CDD" id="cd06222">
    <property type="entry name" value="RNase_H_like"/>
    <property type="match status" value="1"/>
</dbReference>
<dbReference type="AlphaFoldDB" id="A0A803QE75"/>
<dbReference type="InterPro" id="IPR035979">
    <property type="entry name" value="RBD_domain_sf"/>
</dbReference>
<reference evidence="3" key="1">
    <citation type="submission" date="2018-11" db="EMBL/GenBank/DDBJ databases">
        <authorList>
            <person name="Grassa J C."/>
        </authorList>
    </citation>
    <scope>NUCLEOTIDE SEQUENCE [LARGE SCALE GENOMIC DNA]</scope>
</reference>